<organism evidence="1">
    <name type="scientific">Streptomyces sp. SID7499</name>
    <dbReference type="NCBI Taxonomy" id="2706086"/>
    <lineage>
        <taxon>Bacteria</taxon>
        <taxon>Bacillati</taxon>
        <taxon>Actinomycetota</taxon>
        <taxon>Actinomycetes</taxon>
        <taxon>Kitasatosporales</taxon>
        <taxon>Streptomycetaceae</taxon>
        <taxon>Streptomyces</taxon>
    </lineage>
</organism>
<evidence type="ECO:0000313" key="1">
    <source>
        <dbReference type="EMBL" id="NEE05606.1"/>
    </source>
</evidence>
<dbReference type="EMBL" id="JAAGMN010000367">
    <property type="protein sequence ID" value="NEE05606.1"/>
    <property type="molecule type" value="Genomic_DNA"/>
</dbReference>
<protein>
    <submittedName>
        <fullName evidence="1">Uncharacterized protein</fullName>
    </submittedName>
</protein>
<gene>
    <name evidence="1" type="ORF">G3M58_04075</name>
</gene>
<comment type="caution">
    <text evidence="1">The sequence shown here is derived from an EMBL/GenBank/DDBJ whole genome shotgun (WGS) entry which is preliminary data.</text>
</comment>
<name>A0A6G3WJC8_9ACTN</name>
<dbReference type="AlphaFoldDB" id="A0A6G3WJC8"/>
<accession>A0A6G3WJC8</accession>
<proteinExistence type="predicted"/>
<sequence length="167" mass="18150">MIGLFWLEQDKVCLGSPPVEEDPGVFLFPSQLSIGEGASRQAWPWADVTDLQVLDIPVRSTAARWTARLTSVVAAALNAWAPGGPSMMTAVVCAGENHRVETPVFSGAATAYTQREVDLSLGLLSHFVRGSASPSLLTQWWQENQPSDVLHSHEREAVLEGWLAPLM</sequence>
<reference evidence="1" key="1">
    <citation type="submission" date="2020-01" db="EMBL/GenBank/DDBJ databases">
        <title>Insect and environment-associated Actinomycetes.</title>
        <authorList>
            <person name="Currrie C."/>
            <person name="Chevrette M."/>
            <person name="Carlson C."/>
            <person name="Stubbendieck R."/>
            <person name="Wendt-Pienkowski E."/>
        </authorList>
    </citation>
    <scope>NUCLEOTIDE SEQUENCE</scope>
    <source>
        <strain evidence="1">SID7499</strain>
    </source>
</reference>